<comment type="caution">
    <text evidence="5">The sequence shown here is derived from an EMBL/GenBank/DDBJ whole genome shotgun (WGS) entry which is preliminary data.</text>
</comment>
<evidence type="ECO:0000313" key="6">
    <source>
        <dbReference type="Proteomes" id="UP000541810"/>
    </source>
</evidence>
<evidence type="ECO:0000256" key="1">
    <source>
        <dbReference type="ARBA" id="ARBA00004863"/>
    </source>
</evidence>
<dbReference type="Pfam" id="PF02621">
    <property type="entry name" value="VitK2_biosynth"/>
    <property type="match status" value="1"/>
</dbReference>
<dbReference type="HAMAP" id="MF_00996">
    <property type="entry name" value="MqnD"/>
    <property type="match status" value="1"/>
</dbReference>
<comment type="function">
    <text evidence="4">Catalyzes the conversion of cyclic dehypoxanthine futalosine (cyclic DHFL) into 1,4-dihydroxy-6-naphthoate, a step in the biosynthesis of menaquinone (MK, vitamin K2).</text>
</comment>
<dbReference type="InterPro" id="IPR030869">
    <property type="entry name" value="MqnD"/>
</dbReference>
<dbReference type="PANTHER" id="PTHR37167:SF1">
    <property type="entry name" value="1,4-DIHYDROXY-6-NAPHTOATE SYNTHASE"/>
    <property type="match status" value="1"/>
</dbReference>
<name>A0A7X0H665_9BACT</name>
<dbReference type="GO" id="GO:0016830">
    <property type="term" value="F:carbon-carbon lyase activity"/>
    <property type="evidence" value="ECO:0007669"/>
    <property type="project" value="UniProtKB-UniRule"/>
</dbReference>
<dbReference type="Proteomes" id="UP000541810">
    <property type="component" value="Unassembled WGS sequence"/>
</dbReference>
<dbReference type="EC" id="4.1.99.29" evidence="4"/>
<reference evidence="5 6" key="1">
    <citation type="submission" date="2020-08" db="EMBL/GenBank/DDBJ databases">
        <title>Genomic Encyclopedia of Type Strains, Phase IV (KMG-IV): sequencing the most valuable type-strain genomes for metagenomic binning, comparative biology and taxonomic classification.</title>
        <authorList>
            <person name="Goeker M."/>
        </authorList>
    </citation>
    <scope>NUCLEOTIDE SEQUENCE [LARGE SCALE GENOMIC DNA]</scope>
    <source>
        <strain evidence="5 6">DSM 103725</strain>
    </source>
</reference>
<comment type="similarity">
    <text evidence="4">Belongs to the MqnA/MqnD family. MqnD subfamily.</text>
</comment>
<proteinExistence type="inferred from homology"/>
<comment type="caution">
    <text evidence="4">Lacks conserved residue(s) required for the propagation of feature annotation.</text>
</comment>
<sequence length="305" mass="33907">MSTAPTQNKTLHIGHSPDPDDAFMWYPLANFTAPDGTTLTPKIDTKGYDFVHVLEDIQSLNVRSEKGELEITAFSVHEYPYVADKYAMTSCGSSMGDNYGPMIVCPPDKFKTIEDLKSAKLAIPGERTTAWLSCQLLLAEHGLSADDLDWQPVMFDEILQKVESGEFDAGLIIHEGQITFQNNGLEKLVDLGTWWTQSRNLPLPLGANAIRRDLVESGEARTICRILLDSIEYALEHREASVNFALNYARDMGADLADKFVGMYVNDWTLDYGERGRQAVRQLIQEGIAAGLLPDCGEIDFIEPA</sequence>
<dbReference type="EMBL" id="JACHGY010000001">
    <property type="protein sequence ID" value="MBB6429787.1"/>
    <property type="molecule type" value="Genomic_DNA"/>
</dbReference>
<accession>A0A7X0H665</accession>
<dbReference type="SUPFAM" id="SSF53850">
    <property type="entry name" value="Periplasmic binding protein-like II"/>
    <property type="match status" value="1"/>
</dbReference>
<dbReference type="GO" id="GO:0016491">
    <property type="term" value="F:oxidoreductase activity"/>
    <property type="evidence" value="ECO:0007669"/>
    <property type="project" value="UniProtKB-KW"/>
</dbReference>
<dbReference type="Gene3D" id="3.40.190.10">
    <property type="entry name" value="Periplasmic binding protein-like II"/>
    <property type="match status" value="2"/>
</dbReference>
<keyword evidence="5" id="KW-0560">Oxidoreductase</keyword>
<dbReference type="GO" id="GO:0009234">
    <property type="term" value="P:menaquinone biosynthetic process"/>
    <property type="evidence" value="ECO:0007669"/>
    <property type="project" value="UniProtKB-UniRule"/>
</dbReference>
<evidence type="ECO:0000313" key="5">
    <source>
        <dbReference type="EMBL" id="MBB6429787.1"/>
    </source>
</evidence>
<dbReference type="InterPro" id="IPR003773">
    <property type="entry name" value="Menaquinone_biosynth"/>
</dbReference>
<organism evidence="5 6">
    <name type="scientific">Algisphaera agarilytica</name>
    <dbReference type="NCBI Taxonomy" id="1385975"/>
    <lineage>
        <taxon>Bacteria</taxon>
        <taxon>Pseudomonadati</taxon>
        <taxon>Planctomycetota</taxon>
        <taxon>Phycisphaerae</taxon>
        <taxon>Phycisphaerales</taxon>
        <taxon>Phycisphaeraceae</taxon>
        <taxon>Algisphaera</taxon>
    </lineage>
</organism>
<feature type="active site" description="Proton acceptor" evidence="4">
    <location>
        <position position="174"/>
    </location>
</feature>
<evidence type="ECO:0000256" key="3">
    <source>
        <dbReference type="ARBA" id="ARBA00023239"/>
    </source>
</evidence>
<evidence type="ECO:0000256" key="2">
    <source>
        <dbReference type="ARBA" id="ARBA00022428"/>
    </source>
</evidence>
<feature type="binding site" evidence="4">
    <location>
        <begin position="129"/>
        <end position="130"/>
    </location>
    <ligand>
        <name>substrate</name>
    </ligand>
</feature>
<comment type="catalytic activity">
    <reaction evidence="4">
        <text>cyclic dehypoxanthinylfutalosinate = 1,4-dihydroxy-6-naphthoate + dihydroxyacetone</text>
        <dbReference type="Rhea" id="RHEA:33087"/>
        <dbReference type="ChEBI" id="CHEBI:16016"/>
        <dbReference type="ChEBI" id="CHEBI:64254"/>
        <dbReference type="ChEBI" id="CHEBI:64270"/>
        <dbReference type="EC" id="4.1.99.29"/>
    </reaction>
</comment>
<keyword evidence="2 4" id="KW-0474">Menaquinone biosynthesis</keyword>
<dbReference type="UniPathway" id="UPA00079"/>
<evidence type="ECO:0000256" key="4">
    <source>
        <dbReference type="HAMAP-Rule" id="MF_00996"/>
    </source>
</evidence>
<comment type="pathway">
    <text evidence="1 4">Quinol/quinone metabolism; menaquinone biosynthesis.</text>
</comment>
<keyword evidence="3 4" id="KW-0456">Lyase</keyword>
<keyword evidence="6" id="KW-1185">Reference proteome</keyword>
<dbReference type="AlphaFoldDB" id="A0A7X0H665"/>
<protein>
    <recommendedName>
        <fullName evidence="4">1,4-dihydroxy-6-naphtoate synthase</fullName>
        <ecNumber evidence="4">4.1.99.29</ecNumber>
    </recommendedName>
    <alternativeName>
        <fullName evidence="4">Menaquinone biosynthetic enzyme MqnD</fullName>
    </alternativeName>
</protein>
<dbReference type="PANTHER" id="PTHR37167">
    <property type="entry name" value="1,4-DIHYDROXY-6-NAPHTOATE SYNTHASE"/>
    <property type="match status" value="1"/>
</dbReference>
<gene>
    <name evidence="4" type="primary">mqnD</name>
    <name evidence="5" type="ORF">HNQ40_001593</name>
</gene>
<dbReference type="RefSeq" id="WP_184677349.1">
    <property type="nucleotide sequence ID" value="NZ_JACHGY010000001.1"/>
</dbReference>